<dbReference type="GO" id="GO:0008270">
    <property type="term" value="F:zinc ion binding"/>
    <property type="evidence" value="ECO:0007669"/>
    <property type="project" value="UniProtKB-KW"/>
</dbReference>
<evidence type="ECO:0000259" key="2">
    <source>
        <dbReference type="PROSITE" id="PS50966"/>
    </source>
</evidence>
<protein>
    <recommendedName>
        <fullName evidence="2">SWIM-type domain-containing protein</fullName>
    </recommendedName>
</protein>
<dbReference type="InterPro" id="IPR007527">
    <property type="entry name" value="Znf_SWIM"/>
</dbReference>
<dbReference type="EMBL" id="BOOJ01000023">
    <property type="protein sequence ID" value="GIH91987.1"/>
    <property type="molecule type" value="Genomic_DNA"/>
</dbReference>
<organism evidence="3 4">
    <name type="scientific">Planobispora siamensis</name>
    <dbReference type="NCBI Taxonomy" id="936338"/>
    <lineage>
        <taxon>Bacteria</taxon>
        <taxon>Bacillati</taxon>
        <taxon>Actinomycetota</taxon>
        <taxon>Actinomycetes</taxon>
        <taxon>Streptosporangiales</taxon>
        <taxon>Streptosporangiaceae</taxon>
        <taxon>Planobispora</taxon>
    </lineage>
</organism>
<dbReference type="Proteomes" id="UP000619788">
    <property type="component" value="Unassembled WGS sequence"/>
</dbReference>
<evidence type="ECO:0000313" key="4">
    <source>
        <dbReference type="Proteomes" id="UP000619788"/>
    </source>
</evidence>
<dbReference type="PROSITE" id="PS50966">
    <property type="entry name" value="ZF_SWIM"/>
    <property type="match status" value="1"/>
</dbReference>
<comment type="caution">
    <text evidence="3">The sequence shown here is derived from an EMBL/GenBank/DDBJ whole genome shotgun (WGS) entry which is preliminary data.</text>
</comment>
<evidence type="ECO:0000313" key="3">
    <source>
        <dbReference type="EMBL" id="GIH91987.1"/>
    </source>
</evidence>
<keyword evidence="1" id="KW-0479">Metal-binding</keyword>
<keyword evidence="1" id="KW-0862">Zinc</keyword>
<sequence>MALVLNSADSAALHYLHSGAVTVLSASTPDDGPRAPLYVHALVAGHRVFLRTGRWSCSCPYEGCAHIAPVALITGHSTSVRPTP</sequence>
<dbReference type="AlphaFoldDB" id="A0A8J3SCR0"/>
<feature type="domain" description="SWIM-type" evidence="2">
    <location>
        <begin position="46"/>
        <end position="75"/>
    </location>
</feature>
<name>A0A8J3SCR0_9ACTN</name>
<gene>
    <name evidence="3" type="ORF">Psi01_26170</name>
</gene>
<evidence type="ECO:0000256" key="1">
    <source>
        <dbReference type="PROSITE-ProRule" id="PRU00325"/>
    </source>
</evidence>
<keyword evidence="1" id="KW-0863">Zinc-finger</keyword>
<reference evidence="3 4" key="1">
    <citation type="submission" date="2021-01" db="EMBL/GenBank/DDBJ databases">
        <title>Whole genome shotgun sequence of Planobispora siamensis NBRC 107568.</title>
        <authorList>
            <person name="Komaki H."/>
            <person name="Tamura T."/>
        </authorList>
    </citation>
    <scope>NUCLEOTIDE SEQUENCE [LARGE SCALE GENOMIC DNA]</scope>
    <source>
        <strain evidence="3 4">NBRC 107568</strain>
    </source>
</reference>
<keyword evidence="4" id="KW-1185">Reference proteome</keyword>
<accession>A0A8J3SCR0</accession>
<proteinExistence type="predicted"/>
<dbReference type="RefSeq" id="WP_204064233.1">
    <property type="nucleotide sequence ID" value="NZ_BOOJ01000023.1"/>
</dbReference>